<accession>A0A0E9NDP1</accession>
<feature type="transmembrane region" description="Helical" evidence="3">
    <location>
        <begin position="589"/>
        <end position="610"/>
    </location>
</feature>
<dbReference type="InterPro" id="IPR025390">
    <property type="entry name" value="Dsc3_C"/>
</dbReference>
<feature type="compositionally biased region" description="Basic and acidic residues" evidence="2">
    <location>
        <begin position="289"/>
        <end position="309"/>
    </location>
</feature>
<feature type="domain" description="Ubiquitin-like" evidence="4">
    <location>
        <begin position="391"/>
        <end position="452"/>
    </location>
</feature>
<dbReference type="Pfam" id="PF10302">
    <property type="entry name" value="Dsc3_N"/>
    <property type="match status" value="1"/>
</dbReference>
<keyword evidence="3" id="KW-1133">Transmembrane helix</keyword>
<dbReference type="InterPro" id="IPR000626">
    <property type="entry name" value="Ubiquitin-like_dom"/>
</dbReference>
<dbReference type="Pfam" id="PF13373">
    <property type="entry name" value="Dsc3_C"/>
    <property type="match status" value="1"/>
</dbReference>
<comment type="caution">
    <text evidence="5">The sequence shown here is derived from an EMBL/GenBank/DDBJ whole genome shotgun (WGS) entry which is preliminary data.</text>
</comment>
<dbReference type="GO" id="GO:0005783">
    <property type="term" value="C:endoplasmic reticulum"/>
    <property type="evidence" value="ECO:0007669"/>
    <property type="project" value="TreeGrafter"/>
</dbReference>
<dbReference type="EMBL" id="BACD03000012">
    <property type="protein sequence ID" value="GAO47967.1"/>
    <property type="molecule type" value="Genomic_DNA"/>
</dbReference>
<feature type="compositionally biased region" description="Basic and acidic residues" evidence="2">
    <location>
        <begin position="482"/>
        <end position="491"/>
    </location>
</feature>
<feature type="compositionally biased region" description="Polar residues" evidence="2">
    <location>
        <begin position="336"/>
        <end position="348"/>
    </location>
</feature>
<dbReference type="InterPro" id="IPR029071">
    <property type="entry name" value="Ubiquitin-like_domsf"/>
</dbReference>
<name>A0A0E9NDP1_SAICN</name>
<feature type="compositionally biased region" description="Low complexity" evidence="2">
    <location>
        <begin position="503"/>
        <end position="513"/>
    </location>
</feature>
<dbReference type="SUPFAM" id="SSF54236">
    <property type="entry name" value="Ubiquitin-like"/>
    <property type="match status" value="1"/>
</dbReference>
<feature type="coiled-coil region" evidence="1">
    <location>
        <begin position="11"/>
        <end position="59"/>
    </location>
</feature>
<dbReference type="STRING" id="698492.A0A0E9NDP1"/>
<evidence type="ECO:0000313" key="5">
    <source>
        <dbReference type="EMBL" id="GAO47967.1"/>
    </source>
</evidence>
<dbReference type="InterPro" id="IPR019413">
    <property type="entry name" value="Dsc3_ub-like_dom"/>
</dbReference>
<dbReference type="InterPro" id="IPR045226">
    <property type="entry name" value="Dsc3"/>
</dbReference>
<dbReference type="Proteomes" id="UP000033140">
    <property type="component" value="Unassembled WGS sequence"/>
</dbReference>
<feature type="transmembrane region" description="Helical" evidence="3">
    <location>
        <begin position="622"/>
        <end position="639"/>
    </location>
</feature>
<feature type="region of interest" description="Disordered" evidence="2">
    <location>
        <begin position="289"/>
        <end position="369"/>
    </location>
</feature>
<keyword evidence="3" id="KW-0472">Membrane</keyword>
<keyword evidence="3" id="KW-0812">Transmembrane</keyword>
<evidence type="ECO:0000313" key="6">
    <source>
        <dbReference type="Proteomes" id="UP000033140"/>
    </source>
</evidence>
<evidence type="ECO:0000256" key="2">
    <source>
        <dbReference type="SAM" id="MobiDB-lite"/>
    </source>
</evidence>
<dbReference type="GO" id="GO:0044695">
    <property type="term" value="C:Dsc E3 ubiquitin ligase complex"/>
    <property type="evidence" value="ECO:0007669"/>
    <property type="project" value="InterPro"/>
</dbReference>
<sequence length="640" mass="71799">MATLTDRLDGLRLDFDTRRRLEQRLDAAEERIEELGETVEKLEEALVSERTALMEVVEENAKLRNALRLRRGNADISAPASDGEEHALRRLEDQISLQKRQYESLCSTYKIKYQDAVDTARRERTQATVRMAHLQLRCEKLEQMLSEGLKEVIEERCKRKESERRCRQLETTVKREVEALRTQIKKDEDGGESQKEFEKLRLANETLHKETSELQIRSEQEMARLREENVRLSSSYAKSASLTSLSKEISDLGIRLKKLERHALKYAPLEGAHVHDLFEGIERAKTRLGHADEAMRQESRLSAGKETRHATKKERKASEDVIGAAKGSRGSERAQSRASVQTLHQTNNSPPPPRSHPTMPGPFGGTSNAQYIPLQTFNLSRGSAPAPPSQVHLTIRFAGTIPQPPDLNVELVPSAVIKTVKQKIREQRPEFGRRRLRLIHSGRVLRDSGSLQTELRLRSTVEEEDDEVQRGAVVHCSVGDEATHEELEAEARPVTADGEESETPTGPSTLPLPTGFDRLRNAGFSDADIANLRAQFHRLQGGGVGDGEDEDNEAAQARAREMEERWMDEGANTTAGDAATATAELGEGMYWDMFKGLMIGFFAGVFAIFLLREGVFNRRTQIAIIAGLLVNVSFGFLRLA</sequence>
<dbReference type="PROSITE" id="PS50053">
    <property type="entry name" value="UBIQUITIN_2"/>
    <property type="match status" value="1"/>
</dbReference>
<reference evidence="5 6" key="1">
    <citation type="journal article" date="2011" name="J. Gen. Appl. Microbiol.">
        <title>Draft genome sequencing of the enigmatic yeast Saitoella complicata.</title>
        <authorList>
            <person name="Nishida H."/>
            <person name="Hamamoto M."/>
            <person name="Sugiyama J."/>
        </authorList>
    </citation>
    <scope>NUCLEOTIDE SEQUENCE [LARGE SCALE GENOMIC DNA]</scope>
    <source>
        <strain evidence="5 6">NRRL Y-17804</strain>
    </source>
</reference>
<evidence type="ECO:0000256" key="3">
    <source>
        <dbReference type="SAM" id="Phobius"/>
    </source>
</evidence>
<evidence type="ECO:0000256" key="1">
    <source>
        <dbReference type="SAM" id="Coils"/>
    </source>
</evidence>
<keyword evidence="6" id="KW-1185">Reference proteome</keyword>
<dbReference type="AlphaFoldDB" id="A0A0E9NDP1"/>
<dbReference type="Gene3D" id="3.10.20.90">
    <property type="entry name" value="Phosphatidylinositol 3-kinase Catalytic Subunit, Chain A, domain 1"/>
    <property type="match status" value="1"/>
</dbReference>
<dbReference type="PANTHER" id="PTHR28049">
    <property type="entry name" value="TRANSMEMBRANE PROTEIN YOR223W"/>
    <property type="match status" value="1"/>
</dbReference>
<gene>
    <name evidence="5" type="ORF">G7K_2159-t2</name>
</gene>
<feature type="coiled-coil region" evidence="1">
    <location>
        <begin position="88"/>
        <end position="179"/>
    </location>
</feature>
<proteinExistence type="predicted"/>
<protein>
    <recommendedName>
        <fullName evidence="4">Ubiquitin-like domain-containing protein</fullName>
    </recommendedName>
</protein>
<keyword evidence="1" id="KW-0175">Coiled coil</keyword>
<dbReference type="PANTHER" id="PTHR28049:SF1">
    <property type="entry name" value="DSC E3 UBIQUITIN LIGASE COMPLEX SUBUNIT 3"/>
    <property type="match status" value="1"/>
</dbReference>
<evidence type="ECO:0000259" key="4">
    <source>
        <dbReference type="PROSITE" id="PS50053"/>
    </source>
</evidence>
<reference evidence="5 6" key="2">
    <citation type="journal article" date="2014" name="J. Gen. Appl. Microbiol.">
        <title>The early diverging ascomycetous budding yeast Saitoella complicata has three histone deacetylases belonging to the Clr6, Hos2, and Rpd3 lineages.</title>
        <authorList>
            <person name="Nishida H."/>
            <person name="Matsumoto T."/>
            <person name="Kondo S."/>
            <person name="Hamamoto M."/>
            <person name="Yoshikawa H."/>
        </authorList>
    </citation>
    <scope>NUCLEOTIDE SEQUENCE [LARGE SCALE GENOMIC DNA]</scope>
    <source>
        <strain evidence="5 6">NRRL Y-17804</strain>
    </source>
</reference>
<feature type="region of interest" description="Disordered" evidence="2">
    <location>
        <begin position="482"/>
        <end position="513"/>
    </location>
</feature>
<organism evidence="5 6">
    <name type="scientific">Saitoella complicata (strain BCRC 22490 / CBS 7301 / JCM 7358 / NBRC 10748 / NRRL Y-17804)</name>
    <dbReference type="NCBI Taxonomy" id="698492"/>
    <lineage>
        <taxon>Eukaryota</taxon>
        <taxon>Fungi</taxon>
        <taxon>Dikarya</taxon>
        <taxon>Ascomycota</taxon>
        <taxon>Taphrinomycotina</taxon>
        <taxon>Taphrinomycotina incertae sedis</taxon>
        <taxon>Saitoella</taxon>
    </lineage>
</organism>
<reference evidence="5 6" key="3">
    <citation type="journal article" date="2015" name="Genome Announc.">
        <title>Draft Genome Sequence of the Archiascomycetous Yeast Saitoella complicata.</title>
        <authorList>
            <person name="Yamauchi K."/>
            <person name="Kondo S."/>
            <person name="Hamamoto M."/>
            <person name="Takahashi Y."/>
            <person name="Ogura Y."/>
            <person name="Hayashi T."/>
            <person name="Nishida H."/>
        </authorList>
    </citation>
    <scope>NUCLEOTIDE SEQUENCE [LARGE SCALE GENOMIC DNA]</scope>
    <source>
        <strain evidence="5 6">NRRL Y-17804</strain>
    </source>
</reference>